<proteinExistence type="predicted"/>
<dbReference type="AlphaFoldDB" id="A0A0V1AMN2"/>
<organism evidence="1 2">
    <name type="scientific">Trichinella pseudospiralis</name>
    <name type="common">Parasitic roundworm</name>
    <dbReference type="NCBI Taxonomy" id="6337"/>
    <lineage>
        <taxon>Eukaryota</taxon>
        <taxon>Metazoa</taxon>
        <taxon>Ecdysozoa</taxon>
        <taxon>Nematoda</taxon>
        <taxon>Enoplea</taxon>
        <taxon>Dorylaimia</taxon>
        <taxon>Trichinellida</taxon>
        <taxon>Trichinellidae</taxon>
        <taxon>Trichinella</taxon>
    </lineage>
</organism>
<evidence type="ECO:0000313" key="1">
    <source>
        <dbReference type="EMBL" id="KRY26079.1"/>
    </source>
</evidence>
<protein>
    <submittedName>
        <fullName evidence="1">Uncharacterized protein</fullName>
    </submittedName>
</protein>
<sequence>MNYKRPLYNAILNSENILPRYPLPFYHMIRTF</sequence>
<dbReference type="Proteomes" id="UP000054632">
    <property type="component" value="Unassembled WGS sequence"/>
</dbReference>
<accession>A0A0V1AMN2</accession>
<comment type="caution">
    <text evidence="1">The sequence shown here is derived from an EMBL/GenBank/DDBJ whole genome shotgun (WGS) entry which is preliminary data.</text>
</comment>
<gene>
    <name evidence="1" type="ORF">T4A_5151</name>
</gene>
<reference evidence="1 2" key="1">
    <citation type="submission" date="2015-01" db="EMBL/GenBank/DDBJ databases">
        <title>Evolution of Trichinella species and genotypes.</title>
        <authorList>
            <person name="Korhonen P.K."/>
            <person name="Edoardo P."/>
            <person name="Giuseppe L.R."/>
            <person name="Gasser R.B."/>
        </authorList>
    </citation>
    <scope>NUCLEOTIDE SEQUENCE [LARGE SCALE GENOMIC DNA]</scope>
    <source>
        <strain evidence="1">ISS13</strain>
    </source>
</reference>
<dbReference type="EMBL" id="JYDR01005760">
    <property type="protein sequence ID" value="KRY26079.1"/>
    <property type="molecule type" value="Genomic_DNA"/>
</dbReference>
<evidence type="ECO:0000313" key="2">
    <source>
        <dbReference type="Proteomes" id="UP000054632"/>
    </source>
</evidence>
<name>A0A0V1AMN2_TRIPS</name>